<dbReference type="RefSeq" id="XP_027615265.1">
    <property type="nucleotide sequence ID" value="XM_027759464.1"/>
</dbReference>
<organism evidence="2 3">
    <name type="scientific">Sparassis crispa</name>
    <dbReference type="NCBI Taxonomy" id="139825"/>
    <lineage>
        <taxon>Eukaryota</taxon>
        <taxon>Fungi</taxon>
        <taxon>Dikarya</taxon>
        <taxon>Basidiomycota</taxon>
        <taxon>Agaricomycotina</taxon>
        <taxon>Agaricomycetes</taxon>
        <taxon>Polyporales</taxon>
        <taxon>Sparassidaceae</taxon>
        <taxon>Sparassis</taxon>
    </lineage>
</organism>
<gene>
    <name evidence="2" type="ORF">SCP_0603300</name>
</gene>
<evidence type="ECO:0000313" key="2">
    <source>
        <dbReference type="EMBL" id="GBE84352.1"/>
    </source>
</evidence>
<evidence type="ECO:0000256" key="1">
    <source>
        <dbReference type="SAM" id="MobiDB-lite"/>
    </source>
</evidence>
<dbReference type="AlphaFoldDB" id="A0A401GQ74"/>
<keyword evidence="3" id="KW-1185">Reference proteome</keyword>
<reference evidence="2 3" key="1">
    <citation type="journal article" date="2018" name="Sci. Rep.">
        <title>Genome sequence of the cauliflower mushroom Sparassis crispa (Hanabiratake) and its association with beneficial usage.</title>
        <authorList>
            <person name="Kiyama R."/>
            <person name="Furutani Y."/>
            <person name="Kawaguchi K."/>
            <person name="Nakanishi T."/>
        </authorList>
    </citation>
    <scope>NUCLEOTIDE SEQUENCE [LARGE SCALE GENOMIC DNA]</scope>
</reference>
<dbReference type="Proteomes" id="UP000287166">
    <property type="component" value="Unassembled WGS sequence"/>
</dbReference>
<name>A0A401GQ74_9APHY</name>
<feature type="region of interest" description="Disordered" evidence="1">
    <location>
        <begin position="115"/>
        <end position="149"/>
    </location>
</feature>
<evidence type="ECO:0000313" key="3">
    <source>
        <dbReference type="Proteomes" id="UP000287166"/>
    </source>
</evidence>
<dbReference type="InParanoid" id="A0A401GQ74"/>
<dbReference type="GeneID" id="38781269"/>
<protein>
    <submittedName>
        <fullName evidence="2">Uncharacterized protein</fullName>
    </submittedName>
</protein>
<accession>A0A401GQ74</accession>
<feature type="region of interest" description="Disordered" evidence="1">
    <location>
        <begin position="51"/>
        <end position="72"/>
    </location>
</feature>
<sequence length="244" mass="27384">MLRCLQLLAPPVYRPFHLLRDLAPVGGQFKNQGLGAPMQKSVAPSTAANRFPLIPSHKSNKDTTRAPGKCSSLRSRLTPISTLQPLVQPHFSRENIDTATAEFSFSVRGVGRTLTHAAQRNRRRKSSCRLIGPATDGSPHRPAANSQRRRSSSLIFVTANLTCHVSWTTLRESRRFIRVPAKSRIVSKPLRLYSEHFLALDPYRVWRCSHDVILERGEAPKFIHIFTLPVAVRRLVMARLAAGR</sequence>
<comment type="caution">
    <text evidence="2">The sequence shown here is derived from an EMBL/GenBank/DDBJ whole genome shotgun (WGS) entry which is preliminary data.</text>
</comment>
<dbReference type="EMBL" id="BFAD01000006">
    <property type="protein sequence ID" value="GBE84352.1"/>
    <property type="molecule type" value="Genomic_DNA"/>
</dbReference>
<proteinExistence type="predicted"/>